<accession>A0A077ZR29</accession>
<evidence type="ECO:0000259" key="5">
    <source>
        <dbReference type="SMART" id="SM00848"/>
    </source>
</evidence>
<evidence type="ECO:0000256" key="2">
    <source>
        <dbReference type="ARBA" id="ARBA00023145"/>
    </source>
</evidence>
<dbReference type="PROSITE" id="PS00139">
    <property type="entry name" value="THIOL_PROTEASE_CYS"/>
    <property type="match status" value="1"/>
</dbReference>
<feature type="domain" description="Peptidase C1A papain C-terminal" evidence="4">
    <location>
        <begin position="143"/>
        <end position="358"/>
    </location>
</feature>
<name>A0A077ZR29_STYLE</name>
<dbReference type="PANTHER" id="PTHR12411">
    <property type="entry name" value="CYSTEINE PROTEASE FAMILY C1-RELATED"/>
    <property type="match status" value="1"/>
</dbReference>
<organism evidence="6 7">
    <name type="scientific">Stylonychia lemnae</name>
    <name type="common">Ciliate</name>
    <dbReference type="NCBI Taxonomy" id="5949"/>
    <lineage>
        <taxon>Eukaryota</taxon>
        <taxon>Sar</taxon>
        <taxon>Alveolata</taxon>
        <taxon>Ciliophora</taxon>
        <taxon>Intramacronucleata</taxon>
        <taxon>Spirotrichea</taxon>
        <taxon>Stichotrichia</taxon>
        <taxon>Sporadotrichida</taxon>
        <taxon>Oxytrichidae</taxon>
        <taxon>Stylonychinae</taxon>
        <taxon>Stylonychia</taxon>
    </lineage>
</organism>
<comment type="similarity">
    <text evidence="1">Belongs to the peptidase C1 family.</text>
</comment>
<dbReference type="InterPro" id="IPR025661">
    <property type="entry name" value="Pept_asp_AS"/>
</dbReference>
<dbReference type="Pfam" id="PF08246">
    <property type="entry name" value="Inhibitor_I29"/>
    <property type="match status" value="1"/>
</dbReference>
<keyword evidence="3" id="KW-1015">Disulfide bond</keyword>
<dbReference type="GO" id="GO:0006508">
    <property type="term" value="P:proteolysis"/>
    <property type="evidence" value="ECO:0007669"/>
    <property type="project" value="InterPro"/>
</dbReference>
<dbReference type="PROSITE" id="PS00640">
    <property type="entry name" value="THIOL_PROTEASE_ASN"/>
    <property type="match status" value="1"/>
</dbReference>
<dbReference type="OMA" id="DNMAEIV"/>
<dbReference type="AlphaFoldDB" id="A0A077ZR29"/>
<evidence type="ECO:0000256" key="3">
    <source>
        <dbReference type="ARBA" id="ARBA00023157"/>
    </source>
</evidence>
<evidence type="ECO:0000313" key="7">
    <source>
        <dbReference type="Proteomes" id="UP000039865"/>
    </source>
</evidence>
<dbReference type="FunFam" id="3.90.70.10:FF:000039">
    <property type="entry name" value="Cysteine proteinase 2, putative"/>
    <property type="match status" value="1"/>
</dbReference>
<evidence type="ECO:0000313" key="6">
    <source>
        <dbReference type="EMBL" id="CDW72368.1"/>
    </source>
</evidence>
<dbReference type="EMBL" id="CCKQ01001268">
    <property type="protein sequence ID" value="CDW72368.1"/>
    <property type="molecule type" value="Genomic_DNA"/>
</dbReference>
<dbReference type="SUPFAM" id="SSF54001">
    <property type="entry name" value="Cysteine proteinases"/>
    <property type="match status" value="1"/>
</dbReference>
<sequence>MQTTTKKLLASVAVVGTIAAVALFNTSGESASQGTFLAESSNSEQKAVTAFNDFINKHSKNYLTKEEYRARLNIFQTNYNIILKNNEVNKDYKLDTNQFADLSDEEFQKRLGFRASQFDDDEDDELFRGEEQQNVENLKADPMPQSIDWRTQGAVSAIKNQGSCGGCYAFSSADAMEGAYALKNGQLQVFSPQQIIDCSTGYGNAGCGGGLMTNSFNYLKTAKIMTMSSYPYVGNQQQCRYSSSKGVVGVTSFVSVTKNSPSALKQAIQVQPVSIAVAAAGSTFRLYKSGIITSSACGTSLDHAVLLVGYGSQNGQSYWIVKNSWGTTWGESGYVRILDDGKNGAGICGMLQMSSYPKI</sequence>
<keyword evidence="2" id="KW-0865">Zymogen</keyword>
<dbReference type="InParanoid" id="A0A077ZR29"/>
<dbReference type="CDD" id="cd02248">
    <property type="entry name" value="Peptidase_C1A"/>
    <property type="match status" value="1"/>
</dbReference>
<dbReference type="Proteomes" id="UP000039865">
    <property type="component" value="Unassembled WGS sequence"/>
</dbReference>
<gene>
    <name evidence="6" type="primary">Contig8402.g423</name>
    <name evidence="6" type="ORF">STYLEM_1327</name>
</gene>
<reference evidence="6 7" key="1">
    <citation type="submission" date="2014-06" db="EMBL/GenBank/DDBJ databases">
        <authorList>
            <person name="Swart Estienne"/>
        </authorList>
    </citation>
    <scope>NUCLEOTIDE SEQUENCE [LARGE SCALE GENOMIC DNA]</scope>
    <source>
        <strain evidence="6 7">130c</strain>
    </source>
</reference>
<keyword evidence="7" id="KW-1185">Reference proteome</keyword>
<dbReference type="InterPro" id="IPR013201">
    <property type="entry name" value="Prot_inhib_I29"/>
</dbReference>
<dbReference type="InterPro" id="IPR039417">
    <property type="entry name" value="Peptidase_C1A_papain-like"/>
</dbReference>
<dbReference type="SMART" id="SM00645">
    <property type="entry name" value="Pept_C1"/>
    <property type="match status" value="1"/>
</dbReference>
<evidence type="ECO:0000259" key="4">
    <source>
        <dbReference type="SMART" id="SM00645"/>
    </source>
</evidence>
<dbReference type="InterPro" id="IPR000668">
    <property type="entry name" value="Peptidase_C1A_C"/>
</dbReference>
<dbReference type="Pfam" id="PF00112">
    <property type="entry name" value="Peptidase_C1"/>
    <property type="match status" value="1"/>
</dbReference>
<dbReference type="InterPro" id="IPR038765">
    <property type="entry name" value="Papain-like_cys_pep_sf"/>
</dbReference>
<dbReference type="SMART" id="SM00848">
    <property type="entry name" value="Inhibitor_I29"/>
    <property type="match status" value="1"/>
</dbReference>
<dbReference type="OrthoDB" id="190265at2759"/>
<dbReference type="InterPro" id="IPR000169">
    <property type="entry name" value="Pept_cys_AS"/>
</dbReference>
<proteinExistence type="inferred from homology"/>
<dbReference type="Gene3D" id="3.90.70.10">
    <property type="entry name" value="Cysteine proteinases"/>
    <property type="match status" value="1"/>
</dbReference>
<protein>
    <recommendedName>
        <fullName evidence="8">Cysteine protease</fullName>
    </recommendedName>
</protein>
<dbReference type="InterPro" id="IPR013128">
    <property type="entry name" value="Peptidase_C1A"/>
</dbReference>
<evidence type="ECO:0000256" key="1">
    <source>
        <dbReference type="ARBA" id="ARBA00008455"/>
    </source>
</evidence>
<dbReference type="GO" id="GO:0008234">
    <property type="term" value="F:cysteine-type peptidase activity"/>
    <property type="evidence" value="ECO:0007669"/>
    <property type="project" value="InterPro"/>
</dbReference>
<evidence type="ECO:0008006" key="8">
    <source>
        <dbReference type="Google" id="ProtNLM"/>
    </source>
</evidence>
<dbReference type="PROSITE" id="PS00639">
    <property type="entry name" value="THIOL_PROTEASE_HIS"/>
    <property type="match status" value="1"/>
</dbReference>
<dbReference type="InterPro" id="IPR025660">
    <property type="entry name" value="Pept_his_AS"/>
</dbReference>
<dbReference type="PRINTS" id="PR00705">
    <property type="entry name" value="PAPAIN"/>
</dbReference>
<feature type="domain" description="Cathepsin propeptide inhibitor" evidence="5">
    <location>
        <begin position="51"/>
        <end position="107"/>
    </location>
</feature>